<protein>
    <recommendedName>
        <fullName evidence="3">DUF4048 domain-containing protein</fullName>
    </recommendedName>
</protein>
<feature type="region of interest" description="Disordered" evidence="2">
    <location>
        <begin position="409"/>
        <end position="453"/>
    </location>
</feature>
<feature type="domain" description="DUF4048" evidence="3">
    <location>
        <begin position="458"/>
        <end position="540"/>
    </location>
</feature>
<reference evidence="4 5" key="1">
    <citation type="journal article" date="2016" name="Genome Biol. Evol.">
        <title>Divergent and convergent evolution of fungal pathogenicity.</title>
        <authorList>
            <person name="Shang Y."/>
            <person name="Xiao G."/>
            <person name="Zheng P."/>
            <person name="Cen K."/>
            <person name="Zhan S."/>
            <person name="Wang C."/>
        </authorList>
    </citation>
    <scope>NUCLEOTIDE SEQUENCE [LARGE SCALE GENOMIC DNA]</scope>
    <source>
        <strain evidence="4 5">RCEF 2490</strain>
    </source>
</reference>
<evidence type="ECO:0000256" key="2">
    <source>
        <dbReference type="SAM" id="MobiDB-lite"/>
    </source>
</evidence>
<feature type="compositionally biased region" description="Basic residues" evidence="2">
    <location>
        <begin position="166"/>
        <end position="176"/>
    </location>
</feature>
<dbReference type="Proteomes" id="UP000078544">
    <property type="component" value="Unassembled WGS sequence"/>
</dbReference>
<feature type="coiled-coil region" evidence="1">
    <location>
        <begin position="302"/>
        <end position="329"/>
    </location>
</feature>
<feature type="compositionally biased region" description="Basic and acidic residues" evidence="2">
    <location>
        <begin position="418"/>
        <end position="431"/>
    </location>
</feature>
<accession>A0A168CH30</accession>
<keyword evidence="5" id="KW-1185">Reference proteome</keyword>
<organism evidence="4 5">
    <name type="scientific">Moelleriella libera RCEF 2490</name>
    <dbReference type="NCBI Taxonomy" id="1081109"/>
    <lineage>
        <taxon>Eukaryota</taxon>
        <taxon>Fungi</taxon>
        <taxon>Dikarya</taxon>
        <taxon>Ascomycota</taxon>
        <taxon>Pezizomycotina</taxon>
        <taxon>Sordariomycetes</taxon>
        <taxon>Hypocreomycetidae</taxon>
        <taxon>Hypocreales</taxon>
        <taxon>Clavicipitaceae</taxon>
        <taxon>Moelleriella</taxon>
    </lineage>
</organism>
<feature type="compositionally biased region" description="Polar residues" evidence="2">
    <location>
        <begin position="443"/>
        <end position="453"/>
    </location>
</feature>
<proteinExistence type="predicted"/>
<gene>
    <name evidence="4" type="ORF">AAL_03817</name>
</gene>
<dbReference type="AlphaFoldDB" id="A0A168CH30"/>
<evidence type="ECO:0000259" key="3">
    <source>
        <dbReference type="Pfam" id="PF13257"/>
    </source>
</evidence>
<name>A0A168CH30_9HYPO</name>
<keyword evidence="1" id="KW-0175">Coiled coil</keyword>
<dbReference type="Pfam" id="PF13257">
    <property type="entry name" value="DUF4048"/>
    <property type="match status" value="1"/>
</dbReference>
<dbReference type="EMBL" id="AZGY01000007">
    <property type="protein sequence ID" value="KZZ96588.1"/>
    <property type="molecule type" value="Genomic_DNA"/>
</dbReference>
<evidence type="ECO:0000313" key="5">
    <source>
        <dbReference type="Proteomes" id="UP000078544"/>
    </source>
</evidence>
<dbReference type="InterPro" id="IPR025122">
    <property type="entry name" value="DUF4048"/>
</dbReference>
<feature type="compositionally biased region" description="Low complexity" evidence="2">
    <location>
        <begin position="223"/>
        <end position="255"/>
    </location>
</feature>
<evidence type="ECO:0000256" key="1">
    <source>
        <dbReference type="SAM" id="Coils"/>
    </source>
</evidence>
<feature type="region of interest" description="Disordered" evidence="2">
    <location>
        <begin position="481"/>
        <end position="539"/>
    </location>
</feature>
<comment type="caution">
    <text evidence="4">The sequence shown here is derived from an EMBL/GenBank/DDBJ whole genome shotgun (WGS) entry which is preliminary data.</text>
</comment>
<sequence>MTAFHFPICALDRCYTRFDEQRHLNQAQRFFALNPRTAAAGVAARRRKQHIRAPSNSLISTARRRRYHGHPSRHSLSKIAKRPLAMASQKEFRHAPSAEDSVSADCLVDAPLPTAPIIRHLHDATTTQTAPPTDNSNDTNQAFTQMESREMVHETAPIPVPSSHARSSKKVNKPKHASGLSDTAPMMAAADSPDSSDLGKVTESSEVLEDPGANTMRPPPTPIDTAAAPSASERQSSTAASSSTSRATNRLSLTLPIAQPNSDASRPTPITIASTPSSVPPTPLDSSAVPLPSNVSEFIIAIAAKERKVLELKEELAREEAEIAYLKRQLSSTDALSNRGPAQYLESASGAATPASDGDLLSPRRSADLERRFHFSQNQGTPTQTKRRVLCGGHTRTLSLLSPARTKSEFSLSDDQIAQDKCRSPAADRRAGHPASARLPQRASWQPRSHQNSPVVPQLVEDLKVGFRAFVEDIRQITIGDEPINGMNPQRNGNGSHRRAGSLSQGAGTDLEPRIRPSQTQQKGRLTEASAERPKLARTKHFSWTPLGFESLDDTDWTSWQGAQSPVPARSTRWSGSTINSGIADDIQAIPESADESTTPGDTSILSPLSPKLEELLPNVVNRLTPSNLQRTANSLMEEWEKSLMEPSAAEAAANKENTA</sequence>
<dbReference type="OrthoDB" id="4097086at2759"/>
<dbReference type="STRING" id="1081109.A0A168CH30"/>
<feature type="region of interest" description="Disordered" evidence="2">
    <location>
        <begin position="158"/>
        <end position="289"/>
    </location>
</feature>
<evidence type="ECO:0000313" key="4">
    <source>
        <dbReference type="EMBL" id="KZZ96588.1"/>
    </source>
</evidence>